<feature type="region of interest" description="Disordered" evidence="1">
    <location>
        <begin position="621"/>
        <end position="640"/>
    </location>
</feature>
<dbReference type="EMBL" id="CDMY01000253">
    <property type="protein sequence ID" value="CEL97095.1"/>
    <property type="molecule type" value="Genomic_DNA"/>
</dbReference>
<dbReference type="AlphaFoldDB" id="A0A0G4EKN0"/>
<protein>
    <recommendedName>
        <fullName evidence="4">Sushi domain-containing protein</fullName>
    </recommendedName>
</protein>
<dbReference type="InParanoid" id="A0A0G4EKN0"/>
<evidence type="ECO:0000256" key="1">
    <source>
        <dbReference type="SAM" id="MobiDB-lite"/>
    </source>
</evidence>
<name>A0A0G4EKN0_VITBC</name>
<reference evidence="2 3" key="1">
    <citation type="submission" date="2014-11" db="EMBL/GenBank/DDBJ databases">
        <authorList>
            <person name="Zhu J."/>
            <person name="Qi W."/>
            <person name="Song R."/>
        </authorList>
    </citation>
    <scope>NUCLEOTIDE SEQUENCE [LARGE SCALE GENOMIC DNA]</scope>
</reference>
<evidence type="ECO:0000313" key="2">
    <source>
        <dbReference type="EMBL" id="CEL97095.1"/>
    </source>
</evidence>
<evidence type="ECO:0000313" key="3">
    <source>
        <dbReference type="Proteomes" id="UP000041254"/>
    </source>
</evidence>
<dbReference type="VEuPathDB" id="CryptoDB:Vbra_5066"/>
<accession>A0A0G4EKN0</accession>
<sequence length="724" mass="81090">MTFTCYDGNWTIPSIAKTNLMPLNCKRVCSADARVALNMTEDRGYELLDKETYSPDETVYHASQRRIKCMKTHSADLQRMSGDAEEYTRPWIGEEVDNLELNWNKIDPVDIVACDDGHWTGRQLRCFRRCAEFPMAAARGYVLRPHIPQHVGVAAGLLEPTLPHGITRRVSCDPERPRGGKMKGHRMGYWAVENDGVELDKLTQEKFSIVTCRDGTWTTATITCQKVCPPITEALRDLCIAYRHNLGALNKQDICYPYTEFSAVRSARENKTASKFTEPPEAFKAKSPDVRKEANETVRKEVDAKSKEGKQLEAMVNEELENEKKGLTLLQMDMEESALFGPRPDLDKCAKATCEDMFGALSPYQVIQSIFQEDIATTNVLRMKAMAMPEKDKHLMARKPGDVHLVVCDWASRLAPMLDESFNFLFYDTLHQSLVGQMHCRDGRWTELPIRCSMGCRASFDMYASAMLRRTLFGPQPRSAKCDSRGLFTATGSSSSFIQEDEEIAAVTEIDFPDTNVCANPAQEFNRLGNPNCLHHFNPSVAAHAFVQRESDAVLTDESYEDGLRRLVGIHPIIVWPSFIDAEGRQVALARQVDQEVALWHSSVKSHRHKHTSGLDADARLEHDPSADAGGPSSPTPLPPLLSALALLSQSVFPLHASDETDETATTSLSRLFDNGTDRPLGVVFVAETVGRDGKETLELMDYPQQETNRTEAVRPVRIGSERQ</sequence>
<organism evidence="2 3">
    <name type="scientific">Vitrella brassicaformis (strain CCMP3155)</name>
    <dbReference type="NCBI Taxonomy" id="1169540"/>
    <lineage>
        <taxon>Eukaryota</taxon>
        <taxon>Sar</taxon>
        <taxon>Alveolata</taxon>
        <taxon>Colpodellida</taxon>
        <taxon>Vitrellaceae</taxon>
        <taxon>Vitrella</taxon>
    </lineage>
</organism>
<keyword evidence="3" id="KW-1185">Reference proteome</keyword>
<dbReference type="Proteomes" id="UP000041254">
    <property type="component" value="Unassembled WGS sequence"/>
</dbReference>
<proteinExistence type="predicted"/>
<evidence type="ECO:0008006" key="4">
    <source>
        <dbReference type="Google" id="ProtNLM"/>
    </source>
</evidence>
<dbReference type="PhylomeDB" id="A0A0G4EKN0"/>
<gene>
    <name evidence="2" type="ORF">Vbra_5066</name>
</gene>